<keyword evidence="3" id="KW-1185">Reference proteome</keyword>
<feature type="domain" description="Amidohydrolase 3" evidence="1">
    <location>
        <begin position="62"/>
        <end position="213"/>
    </location>
</feature>
<dbReference type="GO" id="GO:0016810">
    <property type="term" value="F:hydrolase activity, acting on carbon-nitrogen (but not peptide) bonds"/>
    <property type="evidence" value="ECO:0007669"/>
    <property type="project" value="InterPro"/>
</dbReference>
<sequence length="539" mass="60471">MLRSNYKIDDKNKDDYGMKCDLLITNGTIIDGTGRSAYNSDLAVNKGKIIAISPLINCQADRIINATGLTVCPGFIDPHVHEELTVLQSSIFEEYLRQGVTTIINGNCGHSITPYSADNIYSYMVKKGLISHQTKERNKLNLPSWTNFSGYIDVVKNKGSNLNMGFLLGHGTIRWSIMGDTKNRKMTGKEETKIASLLEEGMEQGALGLSTGLTYSPSKYADTDEIVKCAKVVQKYDGIYTSHIRSYLGTLEAVKEAIQIGIAAGIRVQVSHLTPNCPEGFDEILNARKEGLEIAVDTIPKSSGHFRRKDRLFQYLTTKDFLTFEEKLKLVKRLYSKENLTIVNTGVPDLENRTLKEISLERMISVDELILELLDNDRKEITFCQGGLIRKDFPGTPYADKIAHNPYLMVGSDKVNGEIDDPFAWYELYRKGAFPIFINLCRERSIKLEEIIRRITSLPAEHFRLSNRGTLSQGKAADITIIDMNNYNYPTDNEINYKTPLTVCKGVKYTIVNGRVALNDGIIENTYSGQLLSRNGQVL</sequence>
<name>A0A1G8HRL4_9FIRM</name>
<dbReference type="Gene3D" id="3.20.20.140">
    <property type="entry name" value="Metal-dependent hydrolases"/>
    <property type="match status" value="2"/>
</dbReference>
<dbReference type="PANTHER" id="PTHR11647:SF1">
    <property type="entry name" value="COLLAPSIN RESPONSE MEDIATOR PROTEIN"/>
    <property type="match status" value="1"/>
</dbReference>
<gene>
    <name evidence="2" type="ORF">SAMN05443529_12642</name>
</gene>
<reference evidence="3" key="1">
    <citation type="submission" date="2016-10" db="EMBL/GenBank/DDBJ databases">
        <authorList>
            <person name="Varghese N."/>
            <person name="Submissions S."/>
        </authorList>
    </citation>
    <scope>NUCLEOTIDE SEQUENCE [LARGE SCALE GENOMIC DNA]</scope>
    <source>
        <strain evidence="3">DSM 8344</strain>
    </source>
</reference>
<dbReference type="InterPro" id="IPR032466">
    <property type="entry name" value="Metal_Hydrolase"/>
</dbReference>
<dbReference type="SUPFAM" id="SSF51338">
    <property type="entry name" value="Composite domain of metallo-dependent hydrolases"/>
    <property type="match status" value="1"/>
</dbReference>
<proteinExistence type="predicted"/>
<dbReference type="PANTHER" id="PTHR11647">
    <property type="entry name" value="HYDRANTOINASE/DIHYDROPYRIMIDINASE FAMILY MEMBER"/>
    <property type="match status" value="1"/>
</dbReference>
<dbReference type="AlphaFoldDB" id="A0A1G8HRL4"/>
<evidence type="ECO:0000313" key="2">
    <source>
        <dbReference type="EMBL" id="SDI09327.1"/>
    </source>
</evidence>
<dbReference type="Pfam" id="PF07969">
    <property type="entry name" value="Amidohydro_3"/>
    <property type="match status" value="2"/>
</dbReference>
<evidence type="ECO:0000313" key="3">
    <source>
        <dbReference type="Proteomes" id="UP000198656"/>
    </source>
</evidence>
<feature type="domain" description="Amidohydrolase 3" evidence="1">
    <location>
        <begin position="442"/>
        <end position="516"/>
    </location>
</feature>
<organism evidence="2 3">
    <name type="scientific">Desulfosporosinus hippei DSM 8344</name>
    <dbReference type="NCBI Taxonomy" id="1121419"/>
    <lineage>
        <taxon>Bacteria</taxon>
        <taxon>Bacillati</taxon>
        <taxon>Bacillota</taxon>
        <taxon>Clostridia</taxon>
        <taxon>Eubacteriales</taxon>
        <taxon>Desulfitobacteriaceae</taxon>
        <taxon>Desulfosporosinus</taxon>
    </lineage>
</organism>
<dbReference type="SUPFAM" id="SSF51556">
    <property type="entry name" value="Metallo-dependent hydrolases"/>
    <property type="match status" value="1"/>
</dbReference>
<protein>
    <submittedName>
        <fullName evidence="2">N-acyl-D-amino-acid deacylase</fullName>
    </submittedName>
</protein>
<evidence type="ECO:0000259" key="1">
    <source>
        <dbReference type="Pfam" id="PF07969"/>
    </source>
</evidence>
<dbReference type="InterPro" id="IPR011059">
    <property type="entry name" value="Metal-dep_hydrolase_composite"/>
</dbReference>
<dbReference type="Gene3D" id="2.30.40.10">
    <property type="entry name" value="Urease, subunit C, domain 1"/>
    <property type="match status" value="1"/>
</dbReference>
<dbReference type="STRING" id="1121419.SAMN05443529_12642"/>
<dbReference type="RefSeq" id="WP_242876364.1">
    <property type="nucleotide sequence ID" value="NZ_FNCP01000026.1"/>
</dbReference>
<dbReference type="Proteomes" id="UP000198656">
    <property type="component" value="Unassembled WGS sequence"/>
</dbReference>
<dbReference type="InterPro" id="IPR050378">
    <property type="entry name" value="Metallo-dep_Hydrolases_sf"/>
</dbReference>
<dbReference type="EMBL" id="FNCP01000026">
    <property type="protein sequence ID" value="SDI09327.1"/>
    <property type="molecule type" value="Genomic_DNA"/>
</dbReference>
<dbReference type="InterPro" id="IPR013108">
    <property type="entry name" value="Amidohydro_3"/>
</dbReference>
<accession>A0A1G8HRL4</accession>